<accession>A0A1M5MAM7</accession>
<dbReference type="GO" id="GO:0038023">
    <property type="term" value="F:signaling receptor activity"/>
    <property type="evidence" value="ECO:0007669"/>
    <property type="project" value="InterPro"/>
</dbReference>
<evidence type="ECO:0000313" key="21">
    <source>
        <dbReference type="Proteomes" id="UP000184226"/>
    </source>
</evidence>
<keyword evidence="13 14" id="KW-0998">Cell outer membrane</keyword>
<dbReference type="Gene3D" id="2.170.130.10">
    <property type="entry name" value="TonB-dependent receptor, plug domain"/>
    <property type="match status" value="1"/>
</dbReference>
<keyword evidence="8" id="KW-0408">Iron</keyword>
<dbReference type="InterPro" id="IPR037066">
    <property type="entry name" value="Plug_dom_sf"/>
</dbReference>
<dbReference type="EMBL" id="FQXE01000001">
    <property type="protein sequence ID" value="SHG74271.1"/>
    <property type="molecule type" value="Genomic_DNA"/>
</dbReference>
<keyword evidence="12" id="KW-0675">Receptor</keyword>
<evidence type="ECO:0000256" key="6">
    <source>
        <dbReference type="ARBA" id="ARBA00022692"/>
    </source>
</evidence>
<dbReference type="Pfam" id="PF07715">
    <property type="entry name" value="Plug"/>
    <property type="match status" value="1"/>
</dbReference>
<evidence type="ECO:0000256" key="1">
    <source>
        <dbReference type="ARBA" id="ARBA00004571"/>
    </source>
</evidence>
<feature type="domain" description="TonB-dependent receptor-like beta-barrel" evidence="18">
    <location>
        <begin position="283"/>
        <end position="690"/>
    </location>
</feature>
<dbReference type="InterPro" id="IPR000531">
    <property type="entry name" value="Beta-barrel_TonB"/>
</dbReference>
<dbReference type="Proteomes" id="UP000184226">
    <property type="component" value="Unassembled WGS sequence"/>
</dbReference>
<dbReference type="PANTHER" id="PTHR32552:SF82">
    <property type="entry name" value="FCUA PROTEIN"/>
    <property type="match status" value="1"/>
</dbReference>
<dbReference type="PROSITE" id="PS01156">
    <property type="entry name" value="TONB_DEPENDENT_REC_2"/>
    <property type="match status" value="1"/>
</dbReference>
<dbReference type="SUPFAM" id="SSF56935">
    <property type="entry name" value="Porins"/>
    <property type="match status" value="1"/>
</dbReference>
<evidence type="ECO:0000256" key="3">
    <source>
        <dbReference type="ARBA" id="ARBA00022448"/>
    </source>
</evidence>
<dbReference type="AlphaFoldDB" id="A0A1M5MAM7"/>
<evidence type="ECO:0000256" key="14">
    <source>
        <dbReference type="PROSITE-ProRule" id="PRU01360"/>
    </source>
</evidence>
<dbReference type="GO" id="GO:0015891">
    <property type="term" value="P:siderophore transport"/>
    <property type="evidence" value="ECO:0007669"/>
    <property type="project" value="InterPro"/>
</dbReference>
<keyword evidence="7 17" id="KW-0732">Signal</keyword>
<evidence type="ECO:0000256" key="2">
    <source>
        <dbReference type="ARBA" id="ARBA00009810"/>
    </source>
</evidence>
<feature type="chain" id="PRO_5009912264" evidence="17">
    <location>
        <begin position="30"/>
        <end position="721"/>
    </location>
</feature>
<proteinExistence type="inferred from homology"/>
<organism evidence="20 21">
    <name type="scientific">Pollutimonas bauzanensis</name>
    <dbReference type="NCBI Taxonomy" id="658167"/>
    <lineage>
        <taxon>Bacteria</taxon>
        <taxon>Pseudomonadati</taxon>
        <taxon>Pseudomonadota</taxon>
        <taxon>Betaproteobacteria</taxon>
        <taxon>Burkholderiales</taxon>
        <taxon>Alcaligenaceae</taxon>
        <taxon>Pollutimonas</taxon>
    </lineage>
</organism>
<feature type="short sequence motif" description="TonB C-terminal box" evidence="15">
    <location>
        <begin position="704"/>
        <end position="721"/>
    </location>
</feature>
<evidence type="ECO:0000259" key="19">
    <source>
        <dbReference type="Pfam" id="PF07715"/>
    </source>
</evidence>
<evidence type="ECO:0000256" key="4">
    <source>
        <dbReference type="ARBA" id="ARBA00022452"/>
    </source>
</evidence>
<evidence type="ECO:0000313" key="20">
    <source>
        <dbReference type="EMBL" id="SHG74271.1"/>
    </source>
</evidence>
<keyword evidence="4 14" id="KW-1134">Transmembrane beta strand</keyword>
<keyword evidence="11 14" id="KW-0472">Membrane</keyword>
<gene>
    <name evidence="20" type="ORF">SAMN04488135_101173</name>
</gene>
<keyword evidence="5" id="KW-0410">Iron transport</keyword>
<sequence length="721" mass="79393">MRIRKAARTVFKRALLATLIVAGFKGAFALAQSEPQGPVTELGTVTVTAAPLNKAFEVNAGAFGAKDTMEVPLAIQSYGPQILAETSPRTVRDVLVIDPSVLSSSYGGGFDNFRLRGFAMDNFNTIRRDGLALAPHYDVPLELVERVDVLKGPSGFLYGFNSPGGTINYIPKRPTRDPFTNVSLQGSSLQGRYAAVDTSSSLADGAVGYRLNAGYEKVGDFDHMGDLERKFVGLATDVRFSDRALLQLNADWAWKSAMSDPLLRADQSGRVNSLDPSSYVLPPKVDRRDALSPSWYRHKTEAYNLEAKFDYTLNDNWASITQANYSQVERHGGYVDLFDIQPNGDIGYADLYQSRGEVFTTWSLQSYLAGKFATGKLYHDLFVGASYRQFRDKSPYWDFVESTGGISVGDISVGNIRHPAQPPHWDFGPEQDIEFRSSIKESSVFASDLISLSDQFQVLLGGRYIWYKAQNLSATALPQDKNVFVPTGALIYRPTESVMTYVSYSRGFEKGDYAPYNANNANQPTDAIESEQYEIGLKADVNQNVNVGVALFDIKRDASYLDTANDYVSNGRFHHRGIEVNATARITHGLTMLGNVAYLDTELEDVTDTTSLGKRSEGVPRWKGALGARYALASAPGLSVDTMINYVGSRPVDAQNSGFIPGYTLWDAGVSYETKVGGTPTTFRLHAKNLTDKYYYAGVYYSGGLEVGRGREVFLSARMQF</sequence>
<dbReference type="InterPro" id="IPR010105">
    <property type="entry name" value="TonB_sidphr_rcpt"/>
</dbReference>
<evidence type="ECO:0000256" key="7">
    <source>
        <dbReference type="ARBA" id="ARBA00022729"/>
    </source>
</evidence>
<reference evidence="20 21" key="1">
    <citation type="submission" date="2016-11" db="EMBL/GenBank/DDBJ databases">
        <authorList>
            <person name="Jaros S."/>
            <person name="Januszkiewicz K."/>
            <person name="Wedrychowicz H."/>
        </authorList>
    </citation>
    <scope>NUCLEOTIDE SEQUENCE [LARGE SCALE GENOMIC DNA]</scope>
    <source>
        <strain evidence="20 21">CGMCC 1.10190</strain>
    </source>
</reference>
<evidence type="ECO:0000256" key="16">
    <source>
        <dbReference type="RuleBase" id="RU003357"/>
    </source>
</evidence>
<name>A0A1M5MAM7_9BURK</name>
<feature type="domain" description="TonB-dependent receptor plug" evidence="19">
    <location>
        <begin position="68"/>
        <end position="166"/>
    </location>
</feature>
<dbReference type="InterPro" id="IPR012910">
    <property type="entry name" value="Plug_dom"/>
</dbReference>
<dbReference type="RefSeq" id="WP_178372243.1">
    <property type="nucleotide sequence ID" value="NZ_FQXE01000001.1"/>
</dbReference>
<evidence type="ECO:0000259" key="18">
    <source>
        <dbReference type="Pfam" id="PF00593"/>
    </source>
</evidence>
<comment type="subcellular location">
    <subcellularLocation>
        <location evidence="1 14">Cell outer membrane</location>
        <topology evidence="1 14">Multi-pass membrane protein</topology>
    </subcellularLocation>
</comment>
<dbReference type="InterPro" id="IPR039426">
    <property type="entry name" value="TonB-dep_rcpt-like"/>
</dbReference>
<protein>
    <submittedName>
        <fullName evidence="20">Iron complex outermembrane recepter protein</fullName>
    </submittedName>
</protein>
<dbReference type="InterPro" id="IPR036942">
    <property type="entry name" value="Beta-barrel_TonB_sf"/>
</dbReference>
<dbReference type="STRING" id="658167.SAMN04488135_101173"/>
<evidence type="ECO:0000256" key="10">
    <source>
        <dbReference type="ARBA" id="ARBA00023077"/>
    </source>
</evidence>
<dbReference type="PROSITE" id="PS52016">
    <property type="entry name" value="TONB_DEPENDENT_REC_3"/>
    <property type="match status" value="1"/>
</dbReference>
<evidence type="ECO:0000256" key="11">
    <source>
        <dbReference type="ARBA" id="ARBA00023136"/>
    </source>
</evidence>
<feature type="signal peptide" evidence="17">
    <location>
        <begin position="1"/>
        <end position="29"/>
    </location>
</feature>
<comment type="similarity">
    <text evidence="2 14 16">Belongs to the TonB-dependent receptor family.</text>
</comment>
<keyword evidence="3 14" id="KW-0813">Transport</keyword>
<evidence type="ECO:0000256" key="9">
    <source>
        <dbReference type="ARBA" id="ARBA00023065"/>
    </source>
</evidence>
<evidence type="ECO:0000256" key="17">
    <source>
        <dbReference type="SAM" id="SignalP"/>
    </source>
</evidence>
<evidence type="ECO:0000256" key="5">
    <source>
        <dbReference type="ARBA" id="ARBA00022496"/>
    </source>
</evidence>
<evidence type="ECO:0000256" key="15">
    <source>
        <dbReference type="PROSITE-ProRule" id="PRU10144"/>
    </source>
</evidence>
<dbReference type="CDD" id="cd01347">
    <property type="entry name" value="ligand_gated_channel"/>
    <property type="match status" value="1"/>
</dbReference>
<keyword evidence="10 16" id="KW-0798">TonB box</keyword>
<evidence type="ECO:0000256" key="13">
    <source>
        <dbReference type="ARBA" id="ARBA00023237"/>
    </source>
</evidence>
<dbReference type="NCBIfam" id="TIGR01783">
    <property type="entry name" value="TonB-siderophor"/>
    <property type="match status" value="1"/>
</dbReference>
<dbReference type="GO" id="GO:0009279">
    <property type="term" value="C:cell outer membrane"/>
    <property type="evidence" value="ECO:0007669"/>
    <property type="project" value="UniProtKB-SubCell"/>
</dbReference>
<evidence type="ECO:0000256" key="12">
    <source>
        <dbReference type="ARBA" id="ARBA00023170"/>
    </source>
</evidence>
<dbReference type="GO" id="GO:0015344">
    <property type="term" value="F:siderophore uptake transmembrane transporter activity"/>
    <property type="evidence" value="ECO:0007669"/>
    <property type="project" value="TreeGrafter"/>
</dbReference>
<dbReference type="PANTHER" id="PTHR32552">
    <property type="entry name" value="FERRICHROME IRON RECEPTOR-RELATED"/>
    <property type="match status" value="1"/>
</dbReference>
<dbReference type="Gene3D" id="2.40.170.20">
    <property type="entry name" value="TonB-dependent receptor, beta-barrel domain"/>
    <property type="match status" value="1"/>
</dbReference>
<evidence type="ECO:0000256" key="8">
    <source>
        <dbReference type="ARBA" id="ARBA00023004"/>
    </source>
</evidence>
<dbReference type="Pfam" id="PF00593">
    <property type="entry name" value="TonB_dep_Rec_b-barrel"/>
    <property type="match status" value="1"/>
</dbReference>
<keyword evidence="21" id="KW-1185">Reference proteome</keyword>
<dbReference type="InterPro" id="IPR010917">
    <property type="entry name" value="TonB_rcpt_CS"/>
</dbReference>
<keyword evidence="6 14" id="KW-0812">Transmembrane</keyword>
<keyword evidence="9" id="KW-0406">Ion transport</keyword>